<evidence type="ECO:0000313" key="1">
    <source>
        <dbReference type="EMBL" id="UPK93314.1"/>
    </source>
</evidence>
<evidence type="ECO:0000313" key="2">
    <source>
        <dbReference type="Proteomes" id="UP000830768"/>
    </source>
</evidence>
<organism evidence="1 2">
    <name type="scientific">Fusarium solani subsp. cucurbitae</name>
    <name type="common">Neocosmosporum cucurbitae</name>
    <dbReference type="NCBI Taxonomy" id="2747967"/>
    <lineage>
        <taxon>Eukaryota</taxon>
        <taxon>Fungi</taxon>
        <taxon>Dikarya</taxon>
        <taxon>Ascomycota</taxon>
        <taxon>Pezizomycotina</taxon>
        <taxon>Sordariomycetes</taxon>
        <taxon>Hypocreomycetidae</taxon>
        <taxon>Hypocreales</taxon>
        <taxon>Nectriaceae</taxon>
        <taxon>Fusarium</taxon>
        <taxon>Fusarium solani species complex</taxon>
    </lineage>
</organism>
<dbReference type="Proteomes" id="UP000830768">
    <property type="component" value="Chromosome 4"/>
</dbReference>
<accession>A0ACD3YWG5</accession>
<dbReference type="EMBL" id="CP090033">
    <property type="protein sequence ID" value="UPK93314.1"/>
    <property type="molecule type" value="Genomic_DNA"/>
</dbReference>
<proteinExistence type="predicted"/>
<keyword evidence="2" id="KW-1185">Reference proteome</keyword>
<reference evidence="1" key="1">
    <citation type="submission" date="2021-11" db="EMBL/GenBank/DDBJ databases">
        <title>Fusarium solani-melongenae Genome sequencing and assembly.</title>
        <authorList>
            <person name="Xie S."/>
            <person name="Huang L."/>
            <person name="Zhang X."/>
        </authorList>
    </citation>
    <scope>NUCLEOTIDE SEQUENCE</scope>
    <source>
        <strain evidence="1">CRI 24-3</strain>
    </source>
</reference>
<sequence>MAFGTLFTRENNARSTAIRAVAKANDIELNIVEAEKGNPTVEHLKANGLGKIPAFVGEDGFALSECIAIAIYTTPPPLANDDLALLYSYPYLRFLPQKTLCGYRLTSDLQPHFLLPVAANCVSGALLTPPIVTSQNEKTTLLGKTKQDYASILKWLSFFNSEVLPRLGAWIEPLKGIVPYNKKNVDEASKAALKAFDVVEDHLIRNTYLVGERITLADLFAASITLRGFQFFFDKTYREEHPALTRWFETVRSQPIFSEVAEQVEFLETPALTNTPPKKPEQPKKEAAPKKEKEAPAPAAAPASEDAPAPPKPKHPLELLGRPSFPLDEWKRQYSNIKNHDEAMKYFWENFNFEEWSIWKVDYKYNDELTLTFMSNNLIGGFNNRLEGSRKYIFGCAAVYGENNDSVIQGAFVVRGQEYLPAFDVAPDYESYEFTKLDPTKPEDRQFVEDAWGWEKGIKVGDKEYALADGKVFK</sequence>
<protein>
    <submittedName>
        <fullName evidence="1">Uncharacterized protein</fullName>
    </submittedName>
</protein>
<gene>
    <name evidence="1" type="ORF">LCI18_004249</name>
</gene>
<name>A0ACD3YWG5_FUSSC</name>